<evidence type="ECO:0000256" key="1">
    <source>
        <dbReference type="SAM" id="MobiDB-lite"/>
    </source>
</evidence>
<feature type="compositionally biased region" description="Acidic residues" evidence="1">
    <location>
        <begin position="185"/>
        <end position="204"/>
    </location>
</feature>
<accession>A0A0V1N8L0</accession>
<feature type="compositionally biased region" description="Polar residues" evidence="1">
    <location>
        <begin position="156"/>
        <end position="169"/>
    </location>
</feature>
<protein>
    <recommendedName>
        <fullName evidence="2">MSP domain-containing protein</fullName>
    </recommendedName>
</protein>
<feature type="compositionally biased region" description="Basic and acidic residues" evidence="1">
    <location>
        <begin position="141"/>
        <end position="154"/>
    </location>
</feature>
<dbReference type="InterPro" id="IPR013783">
    <property type="entry name" value="Ig-like_fold"/>
</dbReference>
<dbReference type="OrthoDB" id="5873870at2759"/>
<dbReference type="SUPFAM" id="SSF49354">
    <property type="entry name" value="PapD-like"/>
    <property type="match status" value="1"/>
</dbReference>
<feature type="region of interest" description="Disordered" evidence="1">
    <location>
        <begin position="141"/>
        <end position="170"/>
    </location>
</feature>
<dbReference type="InterPro" id="IPR000535">
    <property type="entry name" value="MSP_dom"/>
</dbReference>
<dbReference type="InterPro" id="IPR008962">
    <property type="entry name" value="PapD-like_sf"/>
</dbReference>
<organism evidence="3 4">
    <name type="scientific">Trichinella papuae</name>
    <dbReference type="NCBI Taxonomy" id="268474"/>
    <lineage>
        <taxon>Eukaryota</taxon>
        <taxon>Metazoa</taxon>
        <taxon>Ecdysozoa</taxon>
        <taxon>Nematoda</taxon>
        <taxon>Enoplea</taxon>
        <taxon>Dorylaimia</taxon>
        <taxon>Trichinellida</taxon>
        <taxon>Trichinellidae</taxon>
        <taxon>Trichinella</taxon>
    </lineage>
</organism>
<dbReference type="EMBL" id="JYDO01000003">
    <property type="protein sequence ID" value="KRZ80317.1"/>
    <property type="molecule type" value="Genomic_DNA"/>
</dbReference>
<name>A0A0V1N8L0_9BILA</name>
<dbReference type="Proteomes" id="UP000054843">
    <property type="component" value="Unassembled WGS sequence"/>
</dbReference>
<dbReference type="AlphaFoldDB" id="A0A0V1N8L0"/>
<feature type="region of interest" description="Disordered" evidence="1">
    <location>
        <begin position="183"/>
        <end position="212"/>
    </location>
</feature>
<evidence type="ECO:0000259" key="2">
    <source>
        <dbReference type="Pfam" id="PF00635"/>
    </source>
</evidence>
<sequence length="212" mass="24762">MSNEEEYNKVLEKISLPLHEIKVWLSCTQWRKIEFAITNPTDAIIGFHLRNTRTSAITVQPTYGFIKKNCYVMIKVHFPKVDECNWIMRADRLTVLLAVKPEGLSIKQPELLWDETTFLPEIYARRCVIINYKRPFENETIKKSRKSSTKEKTTTDQQINDQKKQSGQNVKADALVIASKTVQLDDNDEFEEEESNEDFTDDEKNEAKKDKQ</sequence>
<proteinExistence type="predicted"/>
<dbReference type="Gene3D" id="2.60.40.10">
    <property type="entry name" value="Immunoglobulins"/>
    <property type="match status" value="1"/>
</dbReference>
<keyword evidence="4" id="KW-1185">Reference proteome</keyword>
<evidence type="ECO:0000313" key="3">
    <source>
        <dbReference type="EMBL" id="KRZ80317.1"/>
    </source>
</evidence>
<reference evidence="3 4" key="1">
    <citation type="submission" date="2015-01" db="EMBL/GenBank/DDBJ databases">
        <title>Evolution of Trichinella species and genotypes.</title>
        <authorList>
            <person name="Korhonen P.K."/>
            <person name="Edoardo P."/>
            <person name="Giuseppe L.R."/>
            <person name="Gasser R.B."/>
        </authorList>
    </citation>
    <scope>NUCLEOTIDE SEQUENCE [LARGE SCALE GENOMIC DNA]</scope>
    <source>
        <strain evidence="3">ISS1980</strain>
    </source>
</reference>
<dbReference type="Pfam" id="PF00635">
    <property type="entry name" value="Motile_Sperm"/>
    <property type="match status" value="1"/>
</dbReference>
<feature type="domain" description="MSP" evidence="2">
    <location>
        <begin position="34"/>
        <end position="102"/>
    </location>
</feature>
<comment type="caution">
    <text evidence="3">The sequence shown here is derived from an EMBL/GenBank/DDBJ whole genome shotgun (WGS) entry which is preliminary data.</text>
</comment>
<evidence type="ECO:0000313" key="4">
    <source>
        <dbReference type="Proteomes" id="UP000054843"/>
    </source>
</evidence>
<gene>
    <name evidence="3" type="ORF">T10_12379</name>
</gene>